<name>A0ABS7BKN9_9SPHN</name>
<evidence type="ECO:0000256" key="1">
    <source>
        <dbReference type="ARBA" id="ARBA00023002"/>
    </source>
</evidence>
<evidence type="ECO:0000313" key="5">
    <source>
        <dbReference type="Proteomes" id="UP000759103"/>
    </source>
</evidence>
<protein>
    <submittedName>
        <fullName evidence="4">Zinc-binding alcohol dehydrogenase family protein</fullName>
    </submittedName>
</protein>
<evidence type="ECO:0000259" key="2">
    <source>
        <dbReference type="Pfam" id="PF00107"/>
    </source>
</evidence>
<keyword evidence="1" id="KW-0560">Oxidoreductase</keyword>
<evidence type="ECO:0000313" key="4">
    <source>
        <dbReference type="EMBL" id="MBW6530178.1"/>
    </source>
</evidence>
<organism evidence="4 5">
    <name type="scientific">Sphingomonas citri</name>
    <dbReference type="NCBI Taxonomy" id="2862499"/>
    <lineage>
        <taxon>Bacteria</taxon>
        <taxon>Pseudomonadati</taxon>
        <taxon>Pseudomonadota</taxon>
        <taxon>Alphaproteobacteria</taxon>
        <taxon>Sphingomonadales</taxon>
        <taxon>Sphingomonadaceae</taxon>
        <taxon>Sphingomonas</taxon>
    </lineage>
</organism>
<dbReference type="Gene3D" id="3.40.50.720">
    <property type="entry name" value="NAD(P)-binding Rossmann-like Domain"/>
    <property type="match status" value="1"/>
</dbReference>
<accession>A0ABS7BKN9</accession>
<dbReference type="PANTHER" id="PTHR43401:SF3">
    <property type="entry name" value="L-GALACTONATE-5-DEHYDROGENASE"/>
    <property type="match status" value="1"/>
</dbReference>
<dbReference type="Proteomes" id="UP000759103">
    <property type="component" value="Unassembled WGS sequence"/>
</dbReference>
<feature type="domain" description="Alcohol dehydrogenase-like C-terminal" evidence="2">
    <location>
        <begin position="143"/>
        <end position="268"/>
    </location>
</feature>
<gene>
    <name evidence="4" type="ORF">KZ820_05465</name>
</gene>
<dbReference type="InterPro" id="IPR013154">
    <property type="entry name" value="ADH-like_N"/>
</dbReference>
<feature type="domain" description="Alcohol dehydrogenase-like N-terminal" evidence="3">
    <location>
        <begin position="2"/>
        <end position="102"/>
    </location>
</feature>
<reference evidence="4 5" key="1">
    <citation type="submission" date="2021-07" db="EMBL/GenBank/DDBJ databases">
        <title>Sphingomonas sp.</title>
        <authorList>
            <person name="Feng G."/>
            <person name="Li J."/>
            <person name="Pan M."/>
        </authorList>
    </citation>
    <scope>NUCLEOTIDE SEQUENCE [LARGE SCALE GENOMIC DNA]</scope>
    <source>
        <strain evidence="4 5">RRHST34</strain>
    </source>
</reference>
<dbReference type="SUPFAM" id="SSF51735">
    <property type="entry name" value="NAD(P)-binding Rossmann-fold domains"/>
    <property type="match status" value="1"/>
</dbReference>
<dbReference type="SUPFAM" id="SSF50129">
    <property type="entry name" value="GroES-like"/>
    <property type="match status" value="1"/>
</dbReference>
<dbReference type="CDD" id="cd08261">
    <property type="entry name" value="Zn_ADH7"/>
    <property type="match status" value="1"/>
</dbReference>
<dbReference type="InterPro" id="IPR011032">
    <property type="entry name" value="GroES-like_sf"/>
</dbReference>
<dbReference type="InterPro" id="IPR036291">
    <property type="entry name" value="NAD(P)-bd_dom_sf"/>
</dbReference>
<dbReference type="EMBL" id="JAHXZN010000001">
    <property type="protein sequence ID" value="MBW6530178.1"/>
    <property type="molecule type" value="Genomic_DNA"/>
</dbReference>
<dbReference type="InterPro" id="IPR050129">
    <property type="entry name" value="Zn_alcohol_dh"/>
</dbReference>
<sequence>MLVRIRRVGLCGTDYHIYAGNQPFLSYPRVMGHELAGEVVEAPLGSAFRPGQAVTINPYLACGHCVACRAGKPNCCARIAVLGVHTDGGMAELIAVPESAAIDATGLTPEQAAMVEFLAIGAHAAARARLRAGSRVLVKGAGPIGLATALFARLDGAAVTLCDSRQPRLDRAARDFGFDSLVLADDMAQARFAAMTGGDFFETVFDATGNLAAMCDGLHQVAHGGSYVLVSVVKGDLVFADPEFHKRETTLIASRNALAADFARVIAAIRDGTIATDALHSHSVGAADLPRRLPELIDAADSVLKAIVRFD</sequence>
<dbReference type="Gene3D" id="3.90.180.10">
    <property type="entry name" value="Medium-chain alcohol dehydrogenases, catalytic domain"/>
    <property type="match status" value="1"/>
</dbReference>
<proteinExistence type="predicted"/>
<dbReference type="InterPro" id="IPR013149">
    <property type="entry name" value="ADH-like_C"/>
</dbReference>
<dbReference type="PANTHER" id="PTHR43401">
    <property type="entry name" value="L-THREONINE 3-DEHYDROGENASE"/>
    <property type="match status" value="1"/>
</dbReference>
<dbReference type="Pfam" id="PF00107">
    <property type="entry name" value="ADH_zinc_N"/>
    <property type="match status" value="1"/>
</dbReference>
<dbReference type="Pfam" id="PF08240">
    <property type="entry name" value="ADH_N"/>
    <property type="match status" value="1"/>
</dbReference>
<evidence type="ECO:0000259" key="3">
    <source>
        <dbReference type="Pfam" id="PF08240"/>
    </source>
</evidence>
<keyword evidence="5" id="KW-1185">Reference proteome</keyword>
<comment type="caution">
    <text evidence="4">The sequence shown here is derived from an EMBL/GenBank/DDBJ whole genome shotgun (WGS) entry which is preliminary data.</text>
</comment>